<accession>A0A0D2HC02</accession>
<dbReference type="GO" id="GO:0016616">
    <property type="term" value="F:oxidoreductase activity, acting on the CH-OH group of donors, NAD or NADP as acceptor"/>
    <property type="evidence" value="ECO:0007669"/>
    <property type="project" value="TreeGrafter"/>
</dbReference>
<dbReference type="PRINTS" id="PR00080">
    <property type="entry name" value="SDRFAMILY"/>
</dbReference>
<dbReference type="InterPro" id="IPR002347">
    <property type="entry name" value="SDR_fam"/>
</dbReference>
<proteinExistence type="inferred from homology"/>
<dbReference type="InterPro" id="IPR036291">
    <property type="entry name" value="NAD(P)-bd_dom_sf"/>
</dbReference>
<organism evidence="4">
    <name type="scientific">Cladophialophora bantiana (strain ATCC 10958 / CBS 173.52 / CDC B-1940 / NIH 8579)</name>
    <name type="common">Xylohypha bantiana</name>
    <dbReference type="NCBI Taxonomy" id="1442370"/>
    <lineage>
        <taxon>Eukaryota</taxon>
        <taxon>Fungi</taxon>
        <taxon>Dikarya</taxon>
        <taxon>Ascomycota</taxon>
        <taxon>Pezizomycotina</taxon>
        <taxon>Eurotiomycetes</taxon>
        <taxon>Chaetothyriomycetidae</taxon>
        <taxon>Chaetothyriales</taxon>
        <taxon>Herpotrichiellaceae</taxon>
        <taxon>Cladophialophora</taxon>
    </lineage>
</organism>
<dbReference type="VEuPathDB" id="FungiDB:Z519_11014"/>
<dbReference type="OrthoDB" id="1933717at2759"/>
<dbReference type="AlphaFoldDB" id="A0A0D2HC02"/>
<dbReference type="Pfam" id="PF00106">
    <property type="entry name" value="adh_short"/>
    <property type="match status" value="1"/>
</dbReference>
<dbReference type="PANTHER" id="PTHR24322">
    <property type="entry name" value="PKSB"/>
    <property type="match status" value="1"/>
</dbReference>
<dbReference type="EMBL" id="KN846999">
    <property type="protein sequence ID" value="KIW88445.1"/>
    <property type="molecule type" value="Genomic_DNA"/>
</dbReference>
<dbReference type="SUPFAM" id="SSF51735">
    <property type="entry name" value="NAD(P)-binding Rossmann-fold domains"/>
    <property type="match status" value="1"/>
</dbReference>
<dbReference type="CDD" id="cd05233">
    <property type="entry name" value="SDR_c"/>
    <property type="match status" value="1"/>
</dbReference>
<evidence type="ECO:0000256" key="1">
    <source>
        <dbReference type="ARBA" id="ARBA00006484"/>
    </source>
</evidence>
<evidence type="ECO:0000256" key="3">
    <source>
        <dbReference type="RuleBase" id="RU000363"/>
    </source>
</evidence>
<dbReference type="Gene3D" id="3.40.50.720">
    <property type="entry name" value="NAD(P)-binding Rossmann-like Domain"/>
    <property type="match status" value="1"/>
</dbReference>
<name>A0A0D2HC02_CLAB1</name>
<dbReference type="GeneID" id="27703942"/>
<protein>
    <recommendedName>
        <fullName evidence="5">NAD(P)-binding protein</fullName>
    </recommendedName>
</protein>
<dbReference type="PANTHER" id="PTHR24322:SF736">
    <property type="entry name" value="RETINOL DEHYDROGENASE 10"/>
    <property type="match status" value="1"/>
</dbReference>
<sequence>MDPNEFAISAVPLQHTPYGPLVPKKIVGKNKGKVAVVTGAAQGIGKSIAEALAHSGANVAILDLKDASETKTACESLNVKSVYYNCDVTDVARMRTVLGDIEKDLGAVDILVNNAGMTRGRPICMDTFEGYWRCFEVNYKSVMSTIFAVLPGMRERGSGTIINISSRAGTLDCPFALGYTDSKTAIIRATASIQEELEADGLGDKIQIFSLHPGGVPSALGASSFPADVAERYPAAAEMMKEFHKFLKTDPSLCGMTCAYLATGQAKELRGMYFDVRQDIERVASRGRSALRKAGLYTLKIDFLEDYANEI</sequence>
<dbReference type="RefSeq" id="XP_016615114.1">
    <property type="nucleotide sequence ID" value="XM_016768727.1"/>
</dbReference>
<dbReference type="HOGENOM" id="CLU_010194_8_1_1"/>
<reference evidence="4" key="1">
    <citation type="submission" date="2015-01" db="EMBL/GenBank/DDBJ databases">
        <title>The Genome Sequence of Cladophialophora bantiana CBS 173.52.</title>
        <authorList>
            <consortium name="The Broad Institute Genomics Platform"/>
            <person name="Cuomo C."/>
            <person name="de Hoog S."/>
            <person name="Gorbushina A."/>
            <person name="Stielow B."/>
            <person name="Teixiera M."/>
            <person name="Abouelleil A."/>
            <person name="Chapman S.B."/>
            <person name="Priest M."/>
            <person name="Young S.K."/>
            <person name="Wortman J."/>
            <person name="Nusbaum C."/>
            <person name="Birren B."/>
        </authorList>
    </citation>
    <scope>NUCLEOTIDE SEQUENCE [LARGE SCALE GENOMIC DNA]</scope>
    <source>
        <strain evidence="4">CBS 173.52</strain>
    </source>
</reference>
<evidence type="ECO:0000313" key="4">
    <source>
        <dbReference type="EMBL" id="KIW88445.1"/>
    </source>
</evidence>
<keyword evidence="2" id="KW-0560">Oxidoreductase</keyword>
<comment type="similarity">
    <text evidence="1 3">Belongs to the short-chain dehydrogenases/reductases (SDR) family.</text>
</comment>
<evidence type="ECO:0008006" key="5">
    <source>
        <dbReference type="Google" id="ProtNLM"/>
    </source>
</evidence>
<dbReference type="PRINTS" id="PR00081">
    <property type="entry name" value="GDHRDH"/>
</dbReference>
<evidence type="ECO:0000256" key="2">
    <source>
        <dbReference type="ARBA" id="ARBA00023002"/>
    </source>
</evidence>
<gene>
    <name evidence="4" type="ORF">Z519_11014</name>
</gene>